<dbReference type="Pfam" id="PF01370">
    <property type="entry name" value="Epimerase"/>
    <property type="match status" value="1"/>
</dbReference>
<gene>
    <name evidence="2" type="ORF">DIURU_004285</name>
</gene>
<feature type="domain" description="NAD-dependent epimerase/dehydratase" evidence="1">
    <location>
        <begin position="6"/>
        <end position="88"/>
    </location>
</feature>
<dbReference type="GO" id="GO:0005739">
    <property type="term" value="C:mitochondrion"/>
    <property type="evidence" value="ECO:0007669"/>
    <property type="project" value="TreeGrafter"/>
</dbReference>
<dbReference type="OrthoDB" id="276721at2759"/>
<dbReference type="GeneID" id="54782936"/>
<dbReference type="GO" id="GO:0044877">
    <property type="term" value="F:protein-containing complex binding"/>
    <property type="evidence" value="ECO:0007669"/>
    <property type="project" value="TreeGrafter"/>
</dbReference>
<dbReference type="InterPro" id="IPR051207">
    <property type="entry name" value="ComplexI_NDUFA9_subunit"/>
</dbReference>
<dbReference type="VEuPathDB" id="FungiDB:DIURU_004285"/>
<dbReference type="PANTHER" id="PTHR12126">
    <property type="entry name" value="NADH-UBIQUINONE OXIDOREDUCTASE 39 KDA SUBUNIT-RELATED"/>
    <property type="match status" value="1"/>
</dbReference>
<reference evidence="2 3" key="1">
    <citation type="submission" date="2019-07" db="EMBL/GenBank/DDBJ databases">
        <title>Genome assembly of two rare yeast pathogens: Diutina rugosa and Trichomonascus ciferrii.</title>
        <authorList>
            <person name="Mixao V."/>
            <person name="Saus E."/>
            <person name="Hansen A."/>
            <person name="Lass-Flor C."/>
            <person name="Gabaldon T."/>
        </authorList>
    </citation>
    <scope>NUCLEOTIDE SEQUENCE [LARGE SCALE GENOMIC DNA]</scope>
    <source>
        <strain evidence="2 3">CBS 613</strain>
    </source>
</reference>
<dbReference type="PANTHER" id="PTHR12126:SF16">
    <property type="entry name" value="MIOREX COMPLEX COMPONENT 2"/>
    <property type="match status" value="1"/>
</dbReference>
<organism evidence="2 3">
    <name type="scientific">Diutina rugosa</name>
    <name type="common">Yeast</name>
    <name type="synonym">Candida rugosa</name>
    <dbReference type="NCBI Taxonomy" id="5481"/>
    <lineage>
        <taxon>Eukaryota</taxon>
        <taxon>Fungi</taxon>
        <taxon>Dikarya</taxon>
        <taxon>Ascomycota</taxon>
        <taxon>Saccharomycotina</taxon>
        <taxon>Pichiomycetes</taxon>
        <taxon>Debaryomycetaceae</taxon>
        <taxon>Diutina</taxon>
    </lineage>
</organism>
<dbReference type="Gene3D" id="3.40.50.720">
    <property type="entry name" value="NAD(P)-binding Rossmann-like Domain"/>
    <property type="match status" value="1"/>
</dbReference>
<dbReference type="OMA" id="WERADIF"/>
<dbReference type="AlphaFoldDB" id="A0A642UI99"/>
<dbReference type="Proteomes" id="UP000449547">
    <property type="component" value="Unassembled WGS sequence"/>
</dbReference>
<comment type="caution">
    <text evidence="2">The sequence shown here is derived from an EMBL/GenBank/DDBJ whole genome shotgun (WGS) entry which is preliminary data.</text>
</comment>
<evidence type="ECO:0000313" key="2">
    <source>
        <dbReference type="EMBL" id="KAA8899443.1"/>
    </source>
</evidence>
<proteinExistence type="predicted"/>
<evidence type="ECO:0000313" key="3">
    <source>
        <dbReference type="Proteomes" id="UP000449547"/>
    </source>
</evidence>
<dbReference type="EMBL" id="SWFT01000123">
    <property type="protein sequence ID" value="KAA8899443.1"/>
    <property type="molecule type" value="Genomic_DNA"/>
</dbReference>
<sequence length="269" mass="29574">MSRPSIAIFGGNGFLGSALVRHGVKRGYDVLAISRRGEPPAGIEAQPWASSVQWLKGNIFEPNTYADKLKGVDTVVHSIGLLFEDPRYKKIANSNLKSVDDIAQTISWAASKGSNPMDRSYYHTYEAVQRDSAVVLADTFVQANPDKGHTMVYISADSQPPLVPSDYLTTKREAEFELSNKPDLRAILMRPGFMYDAHSHHFANRDIVKGVLQIGYSIKDCLFGNKIKALNNAIKPPVSTDQVAEAMYAKIESGTSGVVPLDEIKKFKA</sequence>
<name>A0A642UI99_DIURU</name>
<dbReference type="InterPro" id="IPR036291">
    <property type="entry name" value="NAD(P)-bd_dom_sf"/>
</dbReference>
<dbReference type="InterPro" id="IPR001509">
    <property type="entry name" value="Epimerase_deHydtase"/>
</dbReference>
<protein>
    <recommendedName>
        <fullName evidence="1">NAD-dependent epimerase/dehydratase domain-containing protein</fullName>
    </recommendedName>
</protein>
<dbReference type="RefSeq" id="XP_034010906.1">
    <property type="nucleotide sequence ID" value="XM_034157141.1"/>
</dbReference>
<keyword evidence="3" id="KW-1185">Reference proteome</keyword>
<evidence type="ECO:0000259" key="1">
    <source>
        <dbReference type="Pfam" id="PF01370"/>
    </source>
</evidence>
<accession>A0A642UI99</accession>
<dbReference type="SUPFAM" id="SSF51735">
    <property type="entry name" value="NAD(P)-binding Rossmann-fold domains"/>
    <property type="match status" value="1"/>
</dbReference>